<keyword evidence="2" id="KW-1185">Reference proteome</keyword>
<dbReference type="EMBL" id="VSRR010073605">
    <property type="protein sequence ID" value="MPC87142.1"/>
    <property type="molecule type" value="Genomic_DNA"/>
</dbReference>
<dbReference type="AlphaFoldDB" id="A0A5B7ITB9"/>
<name>A0A5B7ITB9_PORTR</name>
<reference evidence="1 2" key="1">
    <citation type="submission" date="2019-05" db="EMBL/GenBank/DDBJ databases">
        <title>Another draft genome of Portunus trituberculatus and its Hox gene families provides insights of decapod evolution.</title>
        <authorList>
            <person name="Jeong J.-H."/>
            <person name="Song I."/>
            <person name="Kim S."/>
            <person name="Choi T."/>
            <person name="Kim D."/>
            <person name="Ryu S."/>
            <person name="Kim W."/>
        </authorList>
    </citation>
    <scope>NUCLEOTIDE SEQUENCE [LARGE SCALE GENOMIC DNA]</scope>
    <source>
        <tissue evidence="1">Muscle</tissue>
    </source>
</reference>
<accession>A0A5B7ITB9</accession>
<organism evidence="1 2">
    <name type="scientific">Portunus trituberculatus</name>
    <name type="common">Swimming crab</name>
    <name type="synonym">Neptunus trituberculatus</name>
    <dbReference type="NCBI Taxonomy" id="210409"/>
    <lineage>
        <taxon>Eukaryota</taxon>
        <taxon>Metazoa</taxon>
        <taxon>Ecdysozoa</taxon>
        <taxon>Arthropoda</taxon>
        <taxon>Crustacea</taxon>
        <taxon>Multicrustacea</taxon>
        <taxon>Malacostraca</taxon>
        <taxon>Eumalacostraca</taxon>
        <taxon>Eucarida</taxon>
        <taxon>Decapoda</taxon>
        <taxon>Pleocyemata</taxon>
        <taxon>Brachyura</taxon>
        <taxon>Eubrachyura</taxon>
        <taxon>Portunoidea</taxon>
        <taxon>Portunidae</taxon>
        <taxon>Portuninae</taxon>
        <taxon>Portunus</taxon>
    </lineage>
</organism>
<proteinExistence type="predicted"/>
<dbReference type="Proteomes" id="UP000324222">
    <property type="component" value="Unassembled WGS sequence"/>
</dbReference>
<evidence type="ECO:0000313" key="2">
    <source>
        <dbReference type="Proteomes" id="UP000324222"/>
    </source>
</evidence>
<protein>
    <submittedName>
        <fullName evidence="1">Uncharacterized protein</fullName>
    </submittedName>
</protein>
<sequence length="128" mass="14199">MFVSTLETGGVLCPKNWPSAGLLPTLRLRLPLTLLVQPAPRMTDCIRVVIHCCHLDYKFYLQPSCPSAHPRLLPPSRRSYKTVSRAKAAPHLLHSHARCRHAGPVHVTHGHARSLQHVISAHETPACT</sequence>
<gene>
    <name evidence="1" type="ORF">E2C01_081993</name>
</gene>
<evidence type="ECO:0000313" key="1">
    <source>
        <dbReference type="EMBL" id="MPC87142.1"/>
    </source>
</evidence>
<comment type="caution">
    <text evidence="1">The sequence shown here is derived from an EMBL/GenBank/DDBJ whole genome shotgun (WGS) entry which is preliminary data.</text>
</comment>